<dbReference type="Proteomes" id="UP000716291">
    <property type="component" value="Unassembled WGS sequence"/>
</dbReference>
<proteinExistence type="predicted"/>
<protein>
    <submittedName>
        <fullName evidence="1">Uncharacterized protein</fullName>
    </submittedName>
</protein>
<reference evidence="1" key="1">
    <citation type="journal article" date="2020" name="Microb. Genom.">
        <title>Genetic diversity of clinical and environmental Mucorales isolates obtained from an investigation of mucormycosis cases among solid organ transplant recipients.</title>
        <authorList>
            <person name="Nguyen M.H."/>
            <person name="Kaul D."/>
            <person name="Muto C."/>
            <person name="Cheng S.J."/>
            <person name="Richter R.A."/>
            <person name="Bruno V.M."/>
            <person name="Liu G."/>
            <person name="Beyhan S."/>
            <person name="Sundermann A.J."/>
            <person name="Mounaud S."/>
            <person name="Pasculle A.W."/>
            <person name="Nierman W.C."/>
            <person name="Driscoll E."/>
            <person name="Cumbie R."/>
            <person name="Clancy C.J."/>
            <person name="Dupont C.L."/>
        </authorList>
    </citation>
    <scope>NUCLEOTIDE SEQUENCE</scope>
    <source>
        <strain evidence="1">GL11</strain>
    </source>
</reference>
<sequence length="89" mass="9936">MKLLSATMASKVTLPPFLVSPDETRIRFVKQLAQEISSCPQQLDNATFPNYCAFIVNAGIFSQELAVVLECVRQLVGVEDPEQWLLLHS</sequence>
<evidence type="ECO:0000313" key="1">
    <source>
        <dbReference type="EMBL" id="KAG1297163.1"/>
    </source>
</evidence>
<comment type="caution">
    <text evidence="1">The sequence shown here is derived from an EMBL/GenBank/DDBJ whole genome shotgun (WGS) entry which is preliminary data.</text>
</comment>
<keyword evidence="2" id="KW-1185">Reference proteome</keyword>
<dbReference type="EMBL" id="JAANQT010004779">
    <property type="protein sequence ID" value="KAG1297163.1"/>
    <property type="molecule type" value="Genomic_DNA"/>
</dbReference>
<name>A0A9P6WW13_RHIOR</name>
<accession>A0A9P6WW13</accession>
<evidence type="ECO:0000313" key="2">
    <source>
        <dbReference type="Proteomes" id="UP000716291"/>
    </source>
</evidence>
<dbReference type="AlphaFoldDB" id="A0A9P6WW13"/>
<organism evidence="1 2">
    <name type="scientific">Rhizopus oryzae</name>
    <name type="common">Mucormycosis agent</name>
    <name type="synonym">Rhizopus arrhizus var. delemar</name>
    <dbReference type="NCBI Taxonomy" id="64495"/>
    <lineage>
        <taxon>Eukaryota</taxon>
        <taxon>Fungi</taxon>
        <taxon>Fungi incertae sedis</taxon>
        <taxon>Mucoromycota</taxon>
        <taxon>Mucoromycotina</taxon>
        <taxon>Mucoromycetes</taxon>
        <taxon>Mucorales</taxon>
        <taxon>Mucorineae</taxon>
        <taxon>Rhizopodaceae</taxon>
        <taxon>Rhizopus</taxon>
    </lineage>
</organism>
<gene>
    <name evidence="1" type="ORF">G6F64_013091</name>
</gene>